<proteinExistence type="predicted"/>
<dbReference type="PANTHER" id="PTHR33622:SF10">
    <property type="entry name" value="MARKER FOR OXIDATIVE STRESS RESPONSE PROTEIN"/>
    <property type="match status" value="1"/>
</dbReference>
<feature type="compositionally biased region" description="Polar residues" evidence="1">
    <location>
        <begin position="64"/>
        <end position="93"/>
    </location>
</feature>
<dbReference type="AlphaFoldDB" id="A0A833QL43"/>
<dbReference type="Proteomes" id="UP000623129">
    <property type="component" value="Unassembled WGS sequence"/>
</dbReference>
<feature type="region of interest" description="Disordered" evidence="1">
    <location>
        <begin position="56"/>
        <end position="93"/>
    </location>
</feature>
<reference evidence="2" key="1">
    <citation type="submission" date="2020-01" db="EMBL/GenBank/DDBJ databases">
        <title>Genome sequence of Kobresia littledalei, the first chromosome-level genome in the family Cyperaceae.</title>
        <authorList>
            <person name="Qu G."/>
        </authorList>
    </citation>
    <scope>NUCLEOTIDE SEQUENCE</scope>
    <source>
        <strain evidence="2">C.B.Clarke</strain>
        <tissue evidence="2">Leaf</tissue>
    </source>
</reference>
<evidence type="ECO:0000313" key="2">
    <source>
        <dbReference type="EMBL" id="KAF3320492.1"/>
    </source>
</evidence>
<comment type="caution">
    <text evidence="2">The sequence shown here is derived from an EMBL/GenBank/DDBJ whole genome shotgun (WGS) entry which is preliminary data.</text>
</comment>
<dbReference type="PANTHER" id="PTHR33622">
    <property type="entry name" value="OS03G0724500 PROTEIN"/>
    <property type="match status" value="1"/>
</dbReference>
<dbReference type="OrthoDB" id="599439at2759"/>
<gene>
    <name evidence="2" type="ORF">FCM35_KLT15188</name>
</gene>
<evidence type="ECO:0000256" key="1">
    <source>
        <dbReference type="SAM" id="MobiDB-lite"/>
    </source>
</evidence>
<dbReference type="EMBL" id="SWLB01000029">
    <property type="protein sequence ID" value="KAF3320492.1"/>
    <property type="molecule type" value="Genomic_DNA"/>
</dbReference>
<protein>
    <submittedName>
        <fullName evidence="2">Uncharacterized protein</fullName>
    </submittedName>
</protein>
<accession>A0A833QL43</accession>
<organism evidence="2 3">
    <name type="scientific">Carex littledalei</name>
    <dbReference type="NCBI Taxonomy" id="544730"/>
    <lineage>
        <taxon>Eukaryota</taxon>
        <taxon>Viridiplantae</taxon>
        <taxon>Streptophyta</taxon>
        <taxon>Embryophyta</taxon>
        <taxon>Tracheophyta</taxon>
        <taxon>Spermatophyta</taxon>
        <taxon>Magnoliopsida</taxon>
        <taxon>Liliopsida</taxon>
        <taxon>Poales</taxon>
        <taxon>Cyperaceae</taxon>
        <taxon>Cyperoideae</taxon>
        <taxon>Cariceae</taxon>
        <taxon>Carex</taxon>
        <taxon>Carex subgen. Euthyceras</taxon>
    </lineage>
</organism>
<keyword evidence="3" id="KW-1185">Reference proteome</keyword>
<evidence type="ECO:0000313" key="3">
    <source>
        <dbReference type="Proteomes" id="UP000623129"/>
    </source>
</evidence>
<sequence>MEQKQEEKRSTSPCYKKKEGAGLLADMQEHLEQFKSTSAEKHWICLKNTARRAGDYVRQKKQNKSVYGSSKVGTETSTGGKETADATATMQSQ</sequence>
<name>A0A833QL43_9POAL</name>